<organism evidence="1 2">
    <name type="scientific">Dryococelus australis</name>
    <dbReference type="NCBI Taxonomy" id="614101"/>
    <lineage>
        <taxon>Eukaryota</taxon>
        <taxon>Metazoa</taxon>
        <taxon>Ecdysozoa</taxon>
        <taxon>Arthropoda</taxon>
        <taxon>Hexapoda</taxon>
        <taxon>Insecta</taxon>
        <taxon>Pterygota</taxon>
        <taxon>Neoptera</taxon>
        <taxon>Polyneoptera</taxon>
        <taxon>Phasmatodea</taxon>
        <taxon>Verophasmatodea</taxon>
        <taxon>Anareolatae</taxon>
        <taxon>Phasmatidae</taxon>
        <taxon>Eurycanthinae</taxon>
        <taxon>Dryococelus</taxon>
    </lineage>
</organism>
<evidence type="ECO:0000313" key="2">
    <source>
        <dbReference type="Proteomes" id="UP001159363"/>
    </source>
</evidence>
<keyword evidence="2" id="KW-1185">Reference proteome</keyword>
<gene>
    <name evidence="1" type="ORF">PR048_023704</name>
</gene>
<dbReference type="Proteomes" id="UP001159363">
    <property type="component" value="Chromosome 8"/>
</dbReference>
<evidence type="ECO:0000313" key="1">
    <source>
        <dbReference type="EMBL" id="KAJ8875803.1"/>
    </source>
</evidence>
<dbReference type="EMBL" id="JARBHB010000009">
    <property type="protein sequence ID" value="KAJ8875803.1"/>
    <property type="molecule type" value="Genomic_DNA"/>
</dbReference>
<name>A0ABQ9GUS7_9NEOP</name>
<comment type="caution">
    <text evidence="1">The sequence shown here is derived from an EMBL/GenBank/DDBJ whole genome shotgun (WGS) entry which is preliminary data.</text>
</comment>
<accession>A0ABQ9GUS7</accession>
<proteinExistence type="predicted"/>
<protein>
    <submittedName>
        <fullName evidence="1">Uncharacterized protein</fullName>
    </submittedName>
</protein>
<sequence>MRSRDPASPVKLPRKYRQVQEKIVRIMVSLPIELARECNVLNTQHCYVARSVTTVMHHERKVEAPVSISRAEIEIPRSTQIAALELLEKLDVLSCPCDVDEFVVSENMNQSGSLEEMKLCGRVVTDDSGLDLTGEDKQLLESLLQEYQHIFRERGNLSVTPLVQHRIYTGDHKPISMKPYRVPFNQQTLYKNSFSQDSSCHESQVTLLGLFVLLQPERILKLEISNIVFVWTTAL</sequence>
<reference evidence="1 2" key="1">
    <citation type="submission" date="2023-02" db="EMBL/GenBank/DDBJ databases">
        <title>LHISI_Scaffold_Assembly.</title>
        <authorList>
            <person name="Stuart O.P."/>
            <person name="Cleave R."/>
            <person name="Magrath M.J.L."/>
            <person name="Mikheyev A.S."/>
        </authorList>
    </citation>
    <scope>NUCLEOTIDE SEQUENCE [LARGE SCALE GENOMIC DNA]</scope>
    <source>
        <strain evidence="1">Daus_M_001</strain>
        <tissue evidence="1">Leg muscle</tissue>
    </source>
</reference>